<feature type="region of interest" description="Disordered" evidence="6">
    <location>
        <begin position="648"/>
        <end position="669"/>
    </location>
</feature>
<dbReference type="InterPro" id="IPR055439">
    <property type="entry name" value="Beta-prop_EML_1st"/>
</dbReference>
<dbReference type="FunFam" id="2.130.10.10:FF:000024">
    <property type="entry name" value="Putative echinoderm microtubule-associated protein-like 6"/>
    <property type="match status" value="1"/>
</dbReference>
<dbReference type="GO" id="GO:0008017">
    <property type="term" value="F:microtubule binding"/>
    <property type="evidence" value="ECO:0007669"/>
    <property type="project" value="TreeGrafter"/>
</dbReference>
<feature type="repeat" description="WD" evidence="5">
    <location>
        <begin position="559"/>
        <end position="591"/>
    </location>
</feature>
<dbReference type="Pfam" id="PF23409">
    <property type="entry name" value="Beta-prop_EML"/>
    <property type="match status" value="2"/>
</dbReference>
<keyword evidence="10" id="KW-1185">Reference proteome</keyword>
<reference evidence="9" key="2">
    <citation type="submission" date="2025-09" db="UniProtKB">
        <authorList>
            <consortium name="Ensembl"/>
        </authorList>
    </citation>
    <scope>IDENTIFICATION</scope>
</reference>
<dbReference type="Ensembl" id="ENSCLMT00005022774.1">
    <property type="protein sequence ID" value="ENSCLMP00005021708.1"/>
    <property type="gene ID" value="ENSCLMG00005010798.1"/>
</dbReference>
<dbReference type="InterPro" id="IPR036322">
    <property type="entry name" value="WD40_repeat_dom_sf"/>
</dbReference>
<dbReference type="SUPFAM" id="SSF50978">
    <property type="entry name" value="WD40 repeat-like"/>
    <property type="match status" value="2"/>
</dbReference>
<dbReference type="InterPro" id="IPR050630">
    <property type="entry name" value="WD_repeat_EMAP"/>
</dbReference>
<name>A0A8C2XQ27_CYCLU</name>
<feature type="repeat" description="WD" evidence="5">
    <location>
        <begin position="233"/>
        <end position="263"/>
    </location>
</feature>
<organism evidence="9 10">
    <name type="scientific">Cyclopterus lumpus</name>
    <name type="common">Lumpsucker</name>
    <dbReference type="NCBI Taxonomy" id="8103"/>
    <lineage>
        <taxon>Eukaryota</taxon>
        <taxon>Metazoa</taxon>
        <taxon>Chordata</taxon>
        <taxon>Craniata</taxon>
        <taxon>Vertebrata</taxon>
        <taxon>Euteleostomi</taxon>
        <taxon>Actinopterygii</taxon>
        <taxon>Neopterygii</taxon>
        <taxon>Teleostei</taxon>
        <taxon>Neoteleostei</taxon>
        <taxon>Acanthomorphata</taxon>
        <taxon>Eupercaria</taxon>
        <taxon>Perciformes</taxon>
        <taxon>Cottioidei</taxon>
        <taxon>Cottales</taxon>
        <taxon>Cyclopteridae</taxon>
        <taxon>Cyclopterus</taxon>
    </lineage>
</organism>
<sequence length="1356" mass="151055">MSDRSAPGCRLRLDWVYGYRGHQCRNNLFYTAGKEVVYFVAGVGVVYNTREHSQRFYLGHNDDIISMALHPERSLVATGQVGKDPYVCVWDSFTVQTVSLLRDGHTHGIACLAFSADGQRLASVGLDAKNTLCIWEWKRGKILATATGHSDRIFDVSWDPVQQNRLVSCGVKHIKFWSLCGNALTPKRGIFGKTGDLQTILCVASAKDDLTYSGALNGDIYVWKLLNLTRTVQAAHGAGIFSMYFCEEGFATGGRDGCIRLWDADFKPITKIDLREAEQGYKGLSIRSVCWRADRILAGTQDSEIFEVMVRERDKPLLIMQGHGEGELWALDVHPKKPLAVTGSDDRSVRLWSLADHALIARCNMEEAVRSVAFSVDGYQLALGMKDGSFTVLRVRDMTEVVHIKDRKEVIHEMKFSPDAAYLAVGSNDGLVDIYAVAQRYKKVGECCNSASFITHLDWSLDSKILQTNDGAGERLFYRMPMGKLIVSKEEVKGQRWASWSCVLGSEVSGIWPKYSNLTEINAVDANHAAAVLVTGDDLGLVKLYRFPCLRKGAKFKKYIGHSAHVTNVRWSHDLQWVLTTGGADHALFQWRFLPESDLCYVINVYGHGDSNSEESDSDVSEVPELDSDIEQETQINYDRQVYKEDLPQLRQQSREKKQQVGSLKRQRGPDQGLRLQFVHGYRGYDCRNNLFYTQGGEVLYHVAAVGVVYNRQLHSQRFYLGHDDDILSLSIHPLKDYAATGQVGRDPAVHVWDIQTLKCLSLLRGFHQRGVCALDFSADGKTLVSVGVDDGHSIVVWDWKRGEKLATARGHKEKIFVVKCNPMLMDKLVTVGIKHIQFWQHAGGGLTSRRGVFRSVGRPETMMSVCYGRSEALVFSGAATGDVYIWKETLLLKTVKAHDGPVFAMFSLDKGFVTGGKDGVVELWDDMFDRCLKTYAIKRATLSPSSKGLLLEDNPSIRAITLGHGHILVGTKNGEVLEIDKTGPMTLLVQGHMEGEVWGLAPHPLLPVCATVSDDKTLRLWETSANHRMVAVRKLKRGGRCCTFSPDGKALAVGLSDGGVLVVNADTLEDLLSFHHRRDAISDVRFTPNSGKFLAVASHDSFVDIYNVLSSKRVGICRGASSYITHIDWDARGKLLQVNTGAKEQLFFEAPRGRRHTIKNSEVFKWSSWTCVLGPSCDGIWPTHSDITDVNGASLTGDRTLLATGDDFGFLKLFGYPVRGQYARFKRYVGHSAQVTNVRWAQDDAALLTVGGADTALMIWGEGPLCGDNRPTVDSEESEDDVEEDGGYDSDVAREKTVDYPTKMYAVSLREMRGTKPHHQLKEVSAEERYTHTHTHAHTRTHTHTHTHAHTHASF</sequence>
<keyword evidence="3" id="KW-0493">Microtubule</keyword>
<feature type="domain" description="EML-like second beta-propeller" evidence="8">
    <location>
        <begin position="328"/>
        <end position="592"/>
    </location>
</feature>
<dbReference type="InterPro" id="IPR001680">
    <property type="entry name" value="WD40_rpt"/>
</dbReference>
<dbReference type="SUPFAM" id="SSF50998">
    <property type="entry name" value="Quinoprotein alcohol dehydrogenase-like"/>
    <property type="match status" value="2"/>
</dbReference>
<evidence type="ECO:0000256" key="6">
    <source>
        <dbReference type="SAM" id="MobiDB-lite"/>
    </source>
</evidence>
<keyword evidence="2 5" id="KW-0853">WD repeat</keyword>
<dbReference type="FunFam" id="2.130.10.10:FF:000040">
    <property type="entry name" value="echinoderm microtubule-associated protein-like 6 isoform X1"/>
    <property type="match status" value="1"/>
</dbReference>
<dbReference type="Proteomes" id="UP000694565">
    <property type="component" value="Unplaced"/>
</dbReference>
<dbReference type="InterPro" id="IPR011047">
    <property type="entry name" value="Quinoprotein_ADH-like_sf"/>
</dbReference>
<feature type="domain" description="EML-like second beta-propeller" evidence="8">
    <location>
        <begin position="998"/>
        <end position="1261"/>
    </location>
</feature>
<dbReference type="PROSITE" id="PS50294">
    <property type="entry name" value="WD_REPEATS_REGION"/>
    <property type="match status" value="1"/>
</dbReference>
<keyword evidence="4" id="KW-0677">Repeat</keyword>
<dbReference type="PANTHER" id="PTHR13720:SF52">
    <property type="entry name" value="ECHINODERM MICROTUBULE-ASSOCIATED PROTEIN-LIKE 6"/>
    <property type="match status" value="1"/>
</dbReference>
<evidence type="ECO:0000256" key="2">
    <source>
        <dbReference type="ARBA" id="ARBA00022574"/>
    </source>
</evidence>
<dbReference type="PROSITE" id="PS50082">
    <property type="entry name" value="WD_REPEATS_2"/>
    <property type="match status" value="4"/>
</dbReference>
<dbReference type="InterPro" id="IPR005108">
    <property type="entry name" value="HELP"/>
</dbReference>
<dbReference type="FunFam" id="2.130.10.10:FF:000044">
    <property type="entry name" value="echinoderm microtubule-associated protein-like 6 isoform X1"/>
    <property type="match status" value="1"/>
</dbReference>
<feature type="domain" description="EML-like first beta-propeller" evidence="7">
    <location>
        <begin position="716"/>
        <end position="979"/>
    </location>
</feature>
<evidence type="ECO:0000256" key="1">
    <source>
        <dbReference type="ARBA" id="ARBA00006489"/>
    </source>
</evidence>
<feature type="region of interest" description="Disordered" evidence="6">
    <location>
        <begin position="1268"/>
        <end position="1289"/>
    </location>
</feature>
<dbReference type="PANTHER" id="PTHR13720">
    <property type="entry name" value="WD-40 REPEAT PROTEIN"/>
    <property type="match status" value="1"/>
</dbReference>
<feature type="compositionally biased region" description="Basic residues" evidence="6">
    <location>
        <begin position="1333"/>
        <end position="1356"/>
    </location>
</feature>
<dbReference type="InterPro" id="IPR055442">
    <property type="entry name" value="Beta-prop_EML-like_2nd"/>
</dbReference>
<feature type="domain" description="EML-like first beta-propeller" evidence="7">
    <location>
        <begin position="53"/>
        <end position="307"/>
    </location>
</feature>
<protein>
    <submittedName>
        <fullName evidence="9">EMAP like 6</fullName>
    </submittedName>
</protein>
<feature type="repeat" description="WD" evidence="5">
    <location>
        <begin position="330"/>
        <end position="362"/>
    </location>
</feature>
<evidence type="ECO:0000256" key="4">
    <source>
        <dbReference type="ARBA" id="ARBA00022737"/>
    </source>
</evidence>
<feature type="compositionally biased region" description="Basic and acidic residues" evidence="6">
    <location>
        <begin position="648"/>
        <end position="659"/>
    </location>
</feature>
<accession>A0A8C2XQ27</accession>
<reference evidence="9" key="1">
    <citation type="submission" date="2025-08" db="UniProtKB">
        <authorList>
            <consortium name="Ensembl"/>
        </authorList>
    </citation>
    <scope>IDENTIFICATION</scope>
</reference>
<feature type="compositionally biased region" description="Acidic residues" evidence="6">
    <location>
        <begin position="1275"/>
        <end position="1289"/>
    </location>
</feature>
<comment type="similarity">
    <text evidence="1">Belongs to the WD repeat EMAP family.</text>
</comment>
<dbReference type="Pfam" id="PF23414">
    <property type="entry name" value="Beta-prop_EML_2"/>
    <property type="match status" value="2"/>
</dbReference>
<dbReference type="FunFam" id="2.130.10.10:FF:000037">
    <property type="entry name" value="Putative echinoderm microtubule-associated protein-like 6"/>
    <property type="match status" value="1"/>
</dbReference>
<dbReference type="SMART" id="SM00320">
    <property type="entry name" value="WD40"/>
    <property type="match status" value="20"/>
</dbReference>
<evidence type="ECO:0000313" key="10">
    <source>
        <dbReference type="Proteomes" id="UP000694565"/>
    </source>
</evidence>
<feature type="repeat" description="WD" evidence="5">
    <location>
        <begin position="1229"/>
        <end position="1261"/>
    </location>
</feature>
<dbReference type="GO" id="GO:0005874">
    <property type="term" value="C:microtubule"/>
    <property type="evidence" value="ECO:0007669"/>
    <property type="project" value="UniProtKB-KW"/>
</dbReference>
<dbReference type="InterPro" id="IPR015943">
    <property type="entry name" value="WD40/YVTN_repeat-like_dom_sf"/>
</dbReference>
<feature type="region of interest" description="Disordered" evidence="6">
    <location>
        <begin position="1330"/>
        <end position="1356"/>
    </location>
</feature>
<evidence type="ECO:0000259" key="8">
    <source>
        <dbReference type="Pfam" id="PF23414"/>
    </source>
</evidence>
<evidence type="ECO:0000256" key="3">
    <source>
        <dbReference type="ARBA" id="ARBA00022701"/>
    </source>
</evidence>
<evidence type="ECO:0000313" key="9">
    <source>
        <dbReference type="Ensembl" id="ENSCLMP00005021708.1"/>
    </source>
</evidence>
<proteinExistence type="inferred from homology"/>
<evidence type="ECO:0000259" key="7">
    <source>
        <dbReference type="Pfam" id="PF23409"/>
    </source>
</evidence>
<dbReference type="Gene3D" id="2.130.10.10">
    <property type="entry name" value="YVTN repeat-like/Quinoprotein amine dehydrogenase"/>
    <property type="match status" value="4"/>
</dbReference>
<dbReference type="Pfam" id="PF03451">
    <property type="entry name" value="HELP"/>
    <property type="match status" value="2"/>
</dbReference>
<dbReference type="GeneTree" id="ENSGT00940000155564"/>
<evidence type="ECO:0000256" key="5">
    <source>
        <dbReference type="PROSITE-ProRule" id="PRU00221"/>
    </source>
</evidence>